<feature type="active site" description="Charge relay system" evidence="6">
    <location>
        <position position="222"/>
    </location>
</feature>
<evidence type="ECO:0000313" key="10">
    <source>
        <dbReference type="EMBL" id="SHF44737.1"/>
    </source>
</evidence>
<feature type="domain" description="Secretion system C-terminal sorting" evidence="9">
    <location>
        <begin position="470"/>
        <end position="539"/>
    </location>
</feature>
<keyword evidence="11" id="KW-1185">Reference proteome</keyword>
<reference evidence="11" key="1">
    <citation type="submission" date="2016-11" db="EMBL/GenBank/DDBJ databases">
        <authorList>
            <person name="Varghese N."/>
            <person name="Submissions S."/>
        </authorList>
    </citation>
    <scope>NUCLEOTIDE SEQUENCE [LARGE SCALE GENOMIC DNA]</scope>
    <source>
        <strain evidence="11">DSM 17539</strain>
    </source>
</reference>
<feature type="active site" description="Charge relay system" evidence="6">
    <location>
        <position position="399"/>
    </location>
</feature>
<dbReference type="CDD" id="cd07493">
    <property type="entry name" value="Peptidases_S8_9"/>
    <property type="match status" value="1"/>
</dbReference>
<dbReference type="RefSeq" id="WP_072862358.1">
    <property type="nucleotide sequence ID" value="NZ_FQUX01000004.1"/>
</dbReference>
<dbReference type="InterPro" id="IPR023828">
    <property type="entry name" value="Peptidase_S8_Ser-AS"/>
</dbReference>
<evidence type="ECO:0000259" key="8">
    <source>
        <dbReference type="Pfam" id="PF00082"/>
    </source>
</evidence>
<evidence type="ECO:0000256" key="2">
    <source>
        <dbReference type="ARBA" id="ARBA00022670"/>
    </source>
</evidence>
<keyword evidence="3" id="KW-0732">Signal</keyword>
<sequence>MARAVLFLCIIFSVWGGAQEHAWVYFKDKDQVEASILNPSSILSERAIQKKNRYNIGIDQRDVPVNEDYIAQLKLQNGITVKAKSKWFNCVHVLGSESDIAALTDLQFVDHISYADKGLNAKSNFVTFVGNEVNNHKNKFLEQGVDFVYGQSYSQVEQLGVHVLHQNNFTGEGFLIAVLDSGFPNVDQMGAFDRLRANNGLWGGYDFVARSTNIYVANGNDHGTRVLSDMAGFVDGQFVGTAPDASYILFRTEDAATETPVEESYWVEAAERADSLGVDIINSSLGYSTYDNPRYNYSPADMDGNTAFISKGANIATEKGILVVNSAGNSGDSSWGIITAPADANVFGVGAVDTSGDYVAFSSRGPSADGRIKPDGMALGAGATVIGPDERLVKNNGTSFASPIMAGAMASFWQAFPDKNNMEIMDMVRESSSRYQNPNSQMGFGIPNFSTALTLLGIDITNSGDDLWYLFPNPSKTEFQVRLPETYGNAHVTLFDIYGRRILERQLNQGNEEISVETLSRAIYIVHVNVDGVRKEYKLIKN</sequence>
<dbReference type="PROSITE" id="PS51892">
    <property type="entry name" value="SUBTILASE"/>
    <property type="match status" value="1"/>
</dbReference>
<dbReference type="Gene3D" id="3.40.50.200">
    <property type="entry name" value="Peptidase S8/S53 domain"/>
    <property type="match status" value="1"/>
</dbReference>
<dbReference type="GO" id="GO:0006508">
    <property type="term" value="P:proteolysis"/>
    <property type="evidence" value="ECO:0007669"/>
    <property type="project" value="UniProtKB-KW"/>
</dbReference>
<evidence type="ECO:0000256" key="3">
    <source>
        <dbReference type="ARBA" id="ARBA00022729"/>
    </source>
</evidence>
<keyword evidence="2 6" id="KW-0645">Protease</keyword>
<evidence type="ECO:0000256" key="4">
    <source>
        <dbReference type="ARBA" id="ARBA00022801"/>
    </source>
</evidence>
<evidence type="ECO:0000259" key="9">
    <source>
        <dbReference type="Pfam" id="PF18962"/>
    </source>
</evidence>
<dbReference type="PANTHER" id="PTHR43806:SF67">
    <property type="entry name" value="EGF-LIKE DOMAIN-CONTAINING PROTEIN"/>
    <property type="match status" value="1"/>
</dbReference>
<dbReference type="InterPro" id="IPR000209">
    <property type="entry name" value="Peptidase_S8/S53_dom"/>
</dbReference>
<dbReference type="AlphaFoldDB" id="A0A1M5BR61"/>
<organism evidence="10 11">
    <name type="scientific">Arenibacter palladensis</name>
    <dbReference type="NCBI Taxonomy" id="237373"/>
    <lineage>
        <taxon>Bacteria</taxon>
        <taxon>Pseudomonadati</taxon>
        <taxon>Bacteroidota</taxon>
        <taxon>Flavobacteriia</taxon>
        <taxon>Flavobacteriales</taxon>
        <taxon>Flavobacteriaceae</taxon>
        <taxon>Arenibacter</taxon>
    </lineage>
</organism>
<proteinExistence type="inferred from homology"/>
<accession>A0A1M5BR61</accession>
<dbReference type="PROSITE" id="PS00136">
    <property type="entry name" value="SUBTILASE_ASP"/>
    <property type="match status" value="1"/>
</dbReference>
<dbReference type="InterPro" id="IPR026444">
    <property type="entry name" value="Secre_tail"/>
</dbReference>
<dbReference type="NCBIfam" id="TIGR04183">
    <property type="entry name" value="Por_Secre_tail"/>
    <property type="match status" value="1"/>
</dbReference>
<dbReference type="InterPro" id="IPR036852">
    <property type="entry name" value="Peptidase_S8/S53_dom_sf"/>
</dbReference>
<evidence type="ECO:0000313" key="11">
    <source>
        <dbReference type="Proteomes" id="UP000184406"/>
    </source>
</evidence>
<feature type="domain" description="Peptidase S8/S53" evidence="8">
    <location>
        <begin position="171"/>
        <end position="445"/>
    </location>
</feature>
<comment type="similarity">
    <text evidence="1 6 7">Belongs to the peptidase S8 family.</text>
</comment>
<dbReference type="EMBL" id="FQUX01000004">
    <property type="protein sequence ID" value="SHF44737.1"/>
    <property type="molecule type" value="Genomic_DNA"/>
</dbReference>
<keyword evidence="5 6" id="KW-0720">Serine protease</keyword>
<dbReference type="GO" id="GO:0004252">
    <property type="term" value="F:serine-type endopeptidase activity"/>
    <property type="evidence" value="ECO:0007669"/>
    <property type="project" value="UniProtKB-UniRule"/>
</dbReference>
<dbReference type="InterPro" id="IPR017317">
    <property type="entry name" value="Pept_S8_subtilisin_bacteroid-2"/>
</dbReference>
<evidence type="ECO:0000256" key="1">
    <source>
        <dbReference type="ARBA" id="ARBA00011073"/>
    </source>
</evidence>
<dbReference type="InterPro" id="IPR023827">
    <property type="entry name" value="Peptidase_S8_Asp-AS"/>
</dbReference>
<gene>
    <name evidence="10" type="ORF">SAMN03080594_104178</name>
</gene>
<feature type="active site" description="Charge relay system" evidence="6">
    <location>
        <position position="180"/>
    </location>
</feature>
<dbReference type="PIRSF" id="PIRSF037903">
    <property type="entry name" value="Subtilisin_rel_GFO_2223"/>
    <property type="match status" value="1"/>
</dbReference>
<dbReference type="Pfam" id="PF00082">
    <property type="entry name" value="Peptidase_S8"/>
    <property type="match status" value="1"/>
</dbReference>
<dbReference type="PROSITE" id="PS00138">
    <property type="entry name" value="SUBTILASE_SER"/>
    <property type="match status" value="1"/>
</dbReference>
<dbReference type="PRINTS" id="PR00723">
    <property type="entry name" value="SUBTILISIN"/>
</dbReference>
<dbReference type="OrthoDB" id="1407599at2"/>
<dbReference type="InterPro" id="IPR015500">
    <property type="entry name" value="Peptidase_S8_subtilisin-rel"/>
</dbReference>
<evidence type="ECO:0000256" key="6">
    <source>
        <dbReference type="PROSITE-ProRule" id="PRU01240"/>
    </source>
</evidence>
<dbReference type="Proteomes" id="UP000184406">
    <property type="component" value="Unassembled WGS sequence"/>
</dbReference>
<name>A0A1M5BR61_9FLAO</name>
<evidence type="ECO:0000256" key="5">
    <source>
        <dbReference type="ARBA" id="ARBA00022825"/>
    </source>
</evidence>
<dbReference type="SUPFAM" id="SSF52743">
    <property type="entry name" value="Subtilisin-like"/>
    <property type="match status" value="1"/>
</dbReference>
<keyword evidence="4 6" id="KW-0378">Hydrolase</keyword>
<dbReference type="Pfam" id="PF18962">
    <property type="entry name" value="Por_Secre_tail"/>
    <property type="match status" value="1"/>
</dbReference>
<evidence type="ECO:0000256" key="7">
    <source>
        <dbReference type="RuleBase" id="RU003355"/>
    </source>
</evidence>
<protein>
    <submittedName>
        <fullName evidence="10">Por secretion system C-terminal sorting domain-containing protein</fullName>
    </submittedName>
</protein>
<dbReference type="InterPro" id="IPR050131">
    <property type="entry name" value="Peptidase_S8_subtilisin-like"/>
</dbReference>
<dbReference type="PANTHER" id="PTHR43806">
    <property type="entry name" value="PEPTIDASE S8"/>
    <property type="match status" value="1"/>
</dbReference>